<keyword evidence="10 13" id="KW-0066">ATP synthesis</keyword>
<name>A0ABU0CSM1_9BACI</name>
<keyword evidence="8 13" id="KW-0406">Ion transport</keyword>
<evidence type="ECO:0000256" key="3">
    <source>
        <dbReference type="ARBA" id="ARBA00022475"/>
    </source>
</evidence>
<dbReference type="CDD" id="cd06503">
    <property type="entry name" value="ATP-synt_Fo_b"/>
    <property type="match status" value="1"/>
</dbReference>
<evidence type="ECO:0000256" key="13">
    <source>
        <dbReference type="HAMAP-Rule" id="MF_01398"/>
    </source>
</evidence>
<evidence type="ECO:0000256" key="2">
    <source>
        <dbReference type="ARBA" id="ARBA00022448"/>
    </source>
</evidence>
<accession>A0ABU0CSM1</accession>
<evidence type="ECO:0000256" key="6">
    <source>
        <dbReference type="ARBA" id="ARBA00022781"/>
    </source>
</evidence>
<proteinExistence type="inferred from homology"/>
<dbReference type="InterPro" id="IPR028987">
    <property type="entry name" value="ATP_synth_B-like_membr_sf"/>
</dbReference>
<comment type="subcellular location">
    <subcellularLocation>
        <location evidence="13">Cell membrane</location>
        <topology evidence="13">Single-pass membrane protein</topology>
    </subcellularLocation>
    <subcellularLocation>
        <location evidence="12">Endomembrane system</location>
        <topology evidence="12">Single-pass membrane protein</topology>
    </subcellularLocation>
</comment>
<evidence type="ECO:0000256" key="12">
    <source>
        <dbReference type="ARBA" id="ARBA00037847"/>
    </source>
</evidence>
<feature type="transmembrane region" description="Helical" evidence="13">
    <location>
        <begin position="13"/>
        <end position="32"/>
    </location>
</feature>
<keyword evidence="4 13" id="KW-0138">CF(0)</keyword>
<keyword evidence="6 13" id="KW-0375">Hydrogen ion transport</keyword>
<comment type="caution">
    <text evidence="16">The sequence shown here is derived from an EMBL/GenBank/DDBJ whole genome shotgun (WGS) entry which is preliminary data.</text>
</comment>
<dbReference type="Gene3D" id="1.20.5.620">
    <property type="entry name" value="F1F0 ATP synthase subunit B, membrane domain"/>
    <property type="match status" value="1"/>
</dbReference>
<evidence type="ECO:0000313" key="16">
    <source>
        <dbReference type="EMBL" id="MDQ0339416.1"/>
    </source>
</evidence>
<comment type="subunit">
    <text evidence="13">F-type ATPases have 2 components, F(1) - the catalytic core - and F(0) - the membrane proton channel. F(1) has five subunits: alpha(3), beta(3), gamma(1), delta(1), epsilon(1). F(0) has three main subunits: a(1), b(2) and c(10-14). The alpha and beta chains form an alternating ring which encloses part of the gamma chain. F(1) is attached to F(0) by a central stalk formed by the gamma and epsilon chains, while a peripheral stalk is formed by the delta and b chains.</text>
</comment>
<dbReference type="PANTHER" id="PTHR33445">
    <property type="entry name" value="ATP SYNTHASE SUBUNIT B', CHLOROPLASTIC"/>
    <property type="match status" value="1"/>
</dbReference>
<feature type="coiled-coil region" evidence="15">
    <location>
        <begin position="36"/>
        <end position="132"/>
    </location>
</feature>
<comment type="similarity">
    <text evidence="1 13 14">Belongs to the ATPase B chain family.</text>
</comment>
<dbReference type="Proteomes" id="UP001232445">
    <property type="component" value="Unassembled WGS sequence"/>
</dbReference>
<dbReference type="NCBIfam" id="TIGR01144">
    <property type="entry name" value="ATP_synt_b"/>
    <property type="match status" value="1"/>
</dbReference>
<dbReference type="EMBL" id="JAUSUQ010000007">
    <property type="protein sequence ID" value="MDQ0339416.1"/>
    <property type="molecule type" value="Genomic_DNA"/>
</dbReference>
<comment type="function">
    <text evidence="13">Component of the F(0) channel, it forms part of the peripheral stalk, linking F(1) to F(0).</text>
</comment>
<organism evidence="16 17">
    <name type="scientific">Caldalkalibacillus uzonensis</name>
    <dbReference type="NCBI Taxonomy" id="353224"/>
    <lineage>
        <taxon>Bacteria</taxon>
        <taxon>Bacillati</taxon>
        <taxon>Bacillota</taxon>
        <taxon>Bacilli</taxon>
        <taxon>Bacillales</taxon>
        <taxon>Bacillaceae</taxon>
        <taxon>Caldalkalibacillus</taxon>
    </lineage>
</organism>
<evidence type="ECO:0000256" key="9">
    <source>
        <dbReference type="ARBA" id="ARBA00023136"/>
    </source>
</evidence>
<keyword evidence="17" id="KW-1185">Reference proteome</keyword>
<evidence type="ECO:0000256" key="15">
    <source>
        <dbReference type="SAM" id="Coils"/>
    </source>
</evidence>
<keyword evidence="5 13" id="KW-0812">Transmembrane</keyword>
<gene>
    <name evidence="13" type="primary">atpF</name>
    <name evidence="16" type="ORF">J2S00_002203</name>
</gene>
<dbReference type="SUPFAM" id="SSF81573">
    <property type="entry name" value="F1F0 ATP synthase subunit B, membrane domain"/>
    <property type="match status" value="1"/>
</dbReference>
<evidence type="ECO:0000256" key="7">
    <source>
        <dbReference type="ARBA" id="ARBA00022989"/>
    </source>
</evidence>
<protein>
    <recommendedName>
        <fullName evidence="13">ATP synthase subunit b</fullName>
    </recommendedName>
    <alternativeName>
        <fullName evidence="13">ATP synthase F(0) sector subunit b</fullName>
    </alternativeName>
    <alternativeName>
        <fullName evidence="13">ATPase subunit I</fullName>
    </alternativeName>
    <alternativeName>
        <fullName evidence="13">F-type ATPase subunit b</fullName>
        <shortName evidence="13">F-ATPase subunit b</shortName>
    </alternativeName>
</protein>
<comment type="function">
    <text evidence="11 13">F(1)F(0) ATP synthase produces ATP from ADP in the presence of a proton or sodium gradient. F-type ATPases consist of two structural domains, F(1) containing the extramembraneous catalytic core and F(0) containing the membrane proton channel, linked together by a central stalk and a peripheral stalk. During catalysis, ATP synthesis in the catalytic domain of F(1) is coupled via a rotary mechanism of the central stalk subunits to proton translocation.</text>
</comment>
<evidence type="ECO:0000256" key="14">
    <source>
        <dbReference type="RuleBase" id="RU003848"/>
    </source>
</evidence>
<keyword evidence="7 13" id="KW-1133">Transmembrane helix</keyword>
<keyword evidence="3 13" id="KW-1003">Cell membrane</keyword>
<evidence type="ECO:0000256" key="1">
    <source>
        <dbReference type="ARBA" id="ARBA00005513"/>
    </source>
</evidence>
<evidence type="ECO:0000256" key="4">
    <source>
        <dbReference type="ARBA" id="ARBA00022547"/>
    </source>
</evidence>
<dbReference type="HAMAP" id="MF_01398">
    <property type="entry name" value="ATP_synth_b_bprime"/>
    <property type="match status" value="1"/>
</dbReference>
<keyword evidence="2 13" id="KW-0813">Transport</keyword>
<dbReference type="RefSeq" id="WP_307339337.1">
    <property type="nucleotide sequence ID" value="NZ_JAUSUQ010000007.1"/>
</dbReference>
<evidence type="ECO:0000313" key="17">
    <source>
        <dbReference type="Proteomes" id="UP001232445"/>
    </source>
</evidence>
<dbReference type="InterPro" id="IPR050059">
    <property type="entry name" value="ATP_synthase_B_chain"/>
</dbReference>
<sequence length="169" mass="19722">MEMELGAIRWGDMIYSLLMFIVLFLLLRRYAFGPLMGVMEKRAKQIEEDLEHAKQNRAEAEKLLEQQRAELAQAKQDAKTILDNARTTSEKQADEIIRTAKEEVEQYKSVARKEIEREKEKAIEALRQEMGKLSVLLASKVIEKELDPQQQQQLIDDYLKEVGTKKWVQ</sequence>
<keyword evidence="9 13" id="KW-0472">Membrane</keyword>
<evidence type="ECO:0000256" key="8">
    <source>
        <dbReference type="ARBA" id="ARBA00023065"/>
    </source>
</evidence>
<dbReference type="InterPro" id="IPR005864">
    <property type="entry name" value="ATP_synth_F0_bsu_bac"/>
</dbReference>
<dbReference type="InterPro" id="IPR002146">
    <property type="entry name" value="ATP_synth_b/b'su_bac/chlpt"/>
</dbReference>
<dbReference type="Pfam" id="PF00430">
    <property type="entry name" value="ATP-synt_B"/>
    <property type="match status" value="1"/>
</dbReference>
<reference evidence="16 17" key="1">
    <citation type="submission" date="2023-07" db="EMBL/GenBank/DDBJ databases">
        <title>Genomic Encyclopedia of Type Strains, Phase IV (KMG-IV): sequencing the most valuable type-strain genomes for metagenomic binning, comparative biology and taxonomic classification.</title>
        <authorList>
            <person name="Goeker M."/>
        </authorList>
    </citation>
    <scope>NUCLEOTIDE SEQUENCE [LARGE SCALE GENOMIC DNA]</scope>
    <source>
        <strain evidence="16 17">DSM 17740</strain>
    </source>
</reference>
<evidence type="ECO:0000256" key="10">
    <source>
        <dbReference type="ARBA" id="ARBA00023310"/>
    </source>
</evidence>
<evidence type="ECO:0000256" key="11">
    <source>
        <dbReference type="ARBA" id="ARBA00025198"/>
    </source>
</evidence>
<dbReference type="PANTHER" id="PTHR33445:SF1">
    <property type="entry name" value="ATP SYNTHASE SUBUNIT B"/>
    <property type="match status" value="1"/>
</dbReference>
<keyword evidence="15" id="KW-0175">Coiled coil</keyword>
<evidence type="ECO:0000256" key="5">
    <source>
        <dbReference type="ARBA" id="ARBA00022692"/>
    </source>
</evidence>